<keyword evidence="1" id="KW-0812">Transmembrane</keyword>
<accession>Q7UW19</accession>
<reference evidence="2 3" key="1">
    <citation type="journal article" date="2003" name="Proc. Natl. Acad. Sci. U.S.A.">
        <title>Complete genome sequence of the marine planctomycete Pirellula sp. strain 1.</title>
        <authorList>
            <person name="Gloeckner F.O."/>
            <person name="Kube M."/>
            <person name="Bauer M."/>
            <person name="Teeling H."/>
            <person name="Lombardot T."/>
            <person name="Ludwig W."/>
            <person name="Gade D."/>
            <person name="Beck A."/>
            <person name="Borzym K."/>
            <person name="Heitmann K."/>
            <person name="Rabus R."/>
            <person name="Schlesner H."/>
            <person name="Amann R."/>
            <person name="Reinhardt R."/>
        </authorList>
    </citation>
    <scope>NUCLEOTIDE SEQUENCE [LARGE SCALE GENOMIC DNA]</scope>
    <source>
        <strain evidence="3">DSM 10527 / NCIMB 13988 / SH1</strain>
    </source>
</reference>
<keyword evidence="3" id="KW-1185">Reference proteome</keyword>
<dbReference type="STRING" id="243090.RB2320"/>
<protein>
    <submittedName>
        <fullName evidence="2">Uncharacterized protein</fullName>
    </submittedName>
</protein>
<dbReference type="AlphaFoldDB" id="Q7UW19"/>
<sequence>MPRDFRCSANKDVFLNPGAIVMDKTHDRRFFAFLGFLFFLFFLGFLGSNTYGHFAFLAAPAALASLAALVFIPRNADQVPVQHRLDTVADIFRALIGKI</sequence>
<dbReference type="KEGG" id="rba:RB2320"/>
<feature type="transmembrane region" description="Helical" evidence="1">
    <location>
        <begin position="30"/>
        <end position="48"/>
    </location>
</feature>
<name>Q7UW19_RHOBA</name>
<dbReference type="InParanoid" id="Q7UW19"/>
<proteinExistence type="predicted"/>
<dbReference type="EnsemblBacteria" id="CAD72552">
    <property type="protein sequence ID" value="CAD72552"/>
    <property type="gene ID" value="RB2320"/>
</dbReference>
<dbReference type="Proteomes" id="UP000001025">
    <property type="component" value="Chromosome"/>
</dbReference>
<evidence type="ECO:0000313" key="3">
    <source>
        <dbReference type="Proteomes" id="UP000001025"/>
    </source>
</evidence>
<evidence type="ECO:0000256" key="1">
    <source>
        <dbReference type="SAM" id="Phobius"/>
    </source>
</evidence>
<organism evidence="2 3">
    <name type="scientific">Rhodopirellula baltica (strain DSM 10527 / NCIMB 13988 / SH1)</name>
    <dbReference type="NCBI Taxonomy" id="243090"/>
    <lineage>
        <taxon>Bacteria</taxon>
        <taxon>Pseudomonadati</taxon>
        <taxon>Planctomycetota</taxon>
        <taxon>Planctomycetia</taxon>
        <taxon>Pirellulales</taxon>
        <taxon>Pirellulaceae</taxon>
        <taxon>Rhodopirellula</taxon>
    </lineage>
</organism>
<dbReference type="PATRIC" id="fig|243090.15.peg.1063"/>
<keyword evidence="1" id="KW-0472">Membrane</keyword>
<dbReference type="EMBL" id="BX294136">
    <property type="protein sequence ID" value="CAD72552.1"/>
    <property type="molecule type" value="Genomic_DNA"/>
</dbReference>
<gene>
    <name evidence="2" type="ordered locus">RB2320</name>
</gene>
<feature type="transmembrane region" description="Helical" evidence="1">
    <location>
        <begin position="54"/>
        <end position="72"/>
    </location>
</feature>
<keyword evidence="1" id="KW-1133">Transmembrane helix</keyword>
<dbReference type="HOGENOM" id="CLU_2318231_0_0_0"/>
<evidence type="ECO:0000313" key="2">
    <source>
        <dbReference type="EMBL" id="CAD72552.1"/>
    </source>
</evidence>